<keyword evidence="3 6" id="KW-0175">Coiled coil</keyword>
<dbReference type="HAMAP" id="MF_00728">
    <property type="entry name" value="EzrA"/>
    <property type="match status" value="1"/>
</dbReference>
<evidence type="ECO:0000256" key="4">
    <source>
        <dbReference type="ARBA" id="ARBA00023136"/>
    </source>
</evidence>
<keyword evidence="4 6" id="KW-0472">Membrane</keyword>
<dbReference type="GO" id="GO:0005886">
    <property type="term" value="C:plasma membrane"/>
    <property type="evidence" value="ECO:0007669"/>
    <property type="project" value="UniProtKB-SubCell"/>
</dbReference>
<dbReference type="AlphaFoldDB" id="A0A1H1BMW5"/>
<keyword evidence="9" id="KW-1185">Reference proteome</keyword>
<comment type="function">
    <text evidence="6">Negative regulator of FtsZ ring formation; modulates the frequency and position of FtsZ ring formation. Inhibits FtsZ ring formation at polar sites. Interacts either with FtsZ or with one of its binding partners to promote depolymerization.</text>
</comment>
<dbReference type="InterPro" id="IPR010379">
    <property type="entry name" value="EzrA"/>
</dbReference>
<proteinExistence type="inferred from homology"/>
<evidence type="ECO:0000256" key="7">
    <source>
        <dbReference type="SAM" id="Phobius"/>
    </source>
</evidence>
<dbReference type="EMBL" id="FNJW01000008">
    <property type="protein sequence ID" value="SDQ53183.1"/>
    <property type="molecule type" value="Genomic_DNA"/>
</dbReference>
<organism evidence="8 9">
    <name type="scientific">Carnobacterium viridans</name>
    <dbReference type="NCBI Taxonomy" id="174587"/>
    <lineage>
        <taxon>Bacteria</taxon>
        <taxon>Bacillati</taxon>
        <taxon>Bacillota</taxon>
        <taxon>Bacilli</taxon>
        <taxon>Lactobacillales</taxon>
        <taxon>Carnobacteriaceae</taxon>
        <taxon>Carnobacterium</taxon>
    </lineage>
</organism>
<dbReference type="GO" id="GO:0000921">
    <property type="term" value="P:septin ring assembly"/>
    <property type="evidence" value="ECO:0007669"/>
    <property type="project" value="InterPro"/>
</dbReference>
<sequence length="573" mass="66750">MKIETVLMVIIVLALVTYITSYIMKKKHYQTINKLEQEKFDLIDTPISETIQSVKDLSLTGQTKKNFEQWKEKWKKLEMTAFPDIENLLFDAEQATDRLQLIKASQAEQKSSELMNSTKQSIKEIQLALNELLKSEEKNIQAVKKVQEMYQSIRKKLLTQSFSFGPALDRLEKKLTFLELSFADFSDLTVSGDHIEAEEVLKKLNHETKELNDAVMTIPSLVKEISTEFPAQVQELKEGYHELKDVQHFVFLEDSIAADIVDIEKDIKQGEKLLKQCEPEEAQKLNVIIEEKINRIYDVMEAELTAKATVEKEQTILAEFIGFVNKRNQQLMIEIDRVSQSYKLNDAVLEQTKKMQEQIDEIKLDFETFKSGIEKNQAVYTVVEETYAADGEKLTHIEEEQEKLITQLADLRKEETEVKEKIDDFEFNMRGIKRYIEKQHLPGLPEEYLDLFFVTTERIEKLAKELNKLKIDMTEIKKMCELCEDDVELLIDKTEEIVDSALLTEYMMQYANRYRNEHPEIGEAILESNDLFNKEFQYKEALEVVSTALEVVEPGAFKKVENQYYEEKSQSAK</sequence>
<keyword evidence="1 6" id="KW-0812">Transmembrane</keyword>
<dbReference type="GO" id="GO:0005940">
    <property type="term" value="C:septin ring"/>
    <property type="evidence" value="ECO:0007669"/>
    <property type="project" value="InterPro"/>
</dbReference>
<evidence type="ECO:0000256" key="3">
    <source>
        <dbReference type="ARBA" id="ARBA00023054"/>
    </source>
</evidence>
<dbReference type="Pfam" id="PF06160">
    <property type="entry name" value="EzrA"/>
    <property type="match status" value="1"/>
</dbReference>
<keyword evidence="6" id="KW-1003">Cell membrane</keyword>
<protein>
    <recommendedName>
        <fullName evidence="6">Septation ring formation regulator EzrA</fullName>
    </recommendedName>
</protein>
<dbReference type="RefSeq" id="WP_089978497.1">
    <property type="nucleotide sequence ID" value="NZ_CP084916.1"/>
</dbReference>
<evidence type="ECO:0000256" key="6">
    <source>
        <dbReference type="HAMAP-Rule" id="MF_00728"/>
    </source>
</evidence>
<evidence type="ECO:0000256" key="2">
    <source>
        <dbReference type="ARBA" id="ARBA00022989"/>
    </source>
</evidence>
<name>A0A1H1BMW5_9LACT</name>
<dbReference type="Proteomes" id="UP000199481">
    <property type="component" value="Unassembled WGS sequence"/>
</dbReference>
<keyword evidence="5 6" id="KW-0717">Septation</keyword>
<comment type="subcellular location">
    <subcellularLocation>
        <location evidence="6">Cell membrane</location>
        <topology evidence="6">Single-pass membrane protein</topology>
    </subcellularLocation>
    <text evidence="6">Colocalized with FtsZ to the nascent septal site.</text>
</comment>
<keyword evidence="6" id="KW-0132">Cell division</keyword>
<evidence type="ECO:0000256" key="1">
    <source>
        <dbReference type="ARBA" id="ARBA00022692"/>
    </source>
</evidence>
<feature type="topological domain" description="Cytoplasmic" evidence="6">
    <location>
        <begin position="25"/>
        <end position="573"/>
    </location>
</feature>
<keyword evidence="6" id="KW-0131">Cell cycle</keyword>
<feature type="topological domain" description="Extracellular" evidence="6">
    <location>
        <begin position="1"/>
        <end position="5"/>
    </location>
</feature>
<evidence type="ECO:0000313" key="8">
    <source>
        <dbReference type="EMBL" id="SDQ53183.1"/>
    </source>
</evidence>
<keyword evidence="2 6" id="KW-1133">Transmembrane helix</keyword>
<reference evidence="9" key="1">
    <citation type="submission" date="2016-10" db="EMBL/GenBank/DDBJ databases">
        <authorList>
            <person name="Varghese N."/>
            <person name="Submissions S."/>
        </authorList>
    </citation>
    <scope>NUCLEOTIDE SEQUENCE [LARGE SCALE GENOMIC DNA]</scope>
    <source>
        <strain evidence="9">MPL-11</strain>
    </source>
</reference>
<accession>A0A1H1BMW5</accession>
<evidence type="ECO:0000256" key="5">
    <source>
        <dbReference type="ARBA" id="ARBA00023210"/>
    </source>
</evidence>
<gene>
    <name evidence="6" type="primary">ezrA</name>
    <name evidence="8" type="ORF">SAMN04487752_2655</name>
</gene>
<dbReference type="GO" id="GO:0000917">
    <property type="term" value="P:division septum assembly"/>
    <property type="evidence" value="ECO:0007669"/>
    <property type="project" value="UniProtKB-KW"/>
</dbReference>
<feature type="transmembrane region" description="Helical" evidence="7">
    <location>
        <begin position="6"/>
        <end position="24"/>
    </location>
</feature>
<dbReference type="OrthoDB" id="1654473at2"/>
<evidence type="ECO:0000313" key="9">
    <source>
        <dbReference type="Proteomes" id="UP000199481"/>
    </source>
</evidence>
<comment type="similarity">
    <text evidence="6">Belongs to the EzrA family.</text>
</comment>
<feature type="coiled-coil region" evidence="6">
    <location>
        <begin position="394"/>
        <end position="428"/>
    </location>
</feature>